<sequence length="432" mass="48186">MIRKRLSRRTFLKSASATIALPWLESMTPLSAAQASTVATEAPRRLMFLSYPYGVTEEAWFPKTAGAKYEMPKALKPLERYRKYFSVVSNLSSQACPSVHSGCTTFLTCADVYRNPSIGFSNTVSCDQLAAEHFLGKTRLPSLTLTEKGEGGMGPGSSLAWDSRGSAIPGEGDPMKVFNKLFTPETLTEEQQRDRLARKESVLDTILDDAKRMERVISSSDKDKLDEYFTSVRQMERQLEETSQWIGKPKPKSPLALPEAEEFKGSQKIKLMYDLMVAALQTDQTRVCSYRQPLNVLLKELESGNCGSHQMSHYKGHDSRYEVSLRRDILQAQSLAYLIHKLGTTKDVAGNSLLDQTLVAYGSNIRTVHMQRNIPFLLAGGTGTGVKQGQHYVFEENDTPLANMWLSMLQHTGVQAESFSNSNGTLKEIFPV</sequence>
<keyword evidence="1" id="KW-0732">Signal</keyword>
<evidence type="ECO:0000313" key="2">
    <source>
        <dbReference type="EMBL" id="MBK1790367.1"/>
    </source>
</evidence>
<keyword evidence="3" id="KW-1185">Reference proteome</keyword>
<comment type="caution">
    <text evidence="2">The sequence shown here is derived from an EMBL/GenBank/DDBJ whole genome shotgun (WGS) entry which is preliminary data.</text>
</comment>
<gene>
    <name evidence="2" type="ORF">JIN82_04260</name>
</gene>
<accession>A0A8J7MBG5</accession>
<feature type="chain" id="PRO_5035256978" evidence="1">
    <location>
        <begin position="33"/>
        <end position="432"/>
    </location>
</feature>
<proteinExistence type="predicted"/>
<evidence type="ECO:0000256" key="1">
    <source>
        <dbReference type="SAM" id="SignalP"/>
    </source>
</evidence>
<evidence type="ECO:0000313" key="3">
    <source>
        <dbReference type="Proteomes" id="UP000624703"/>
    </source>
</evidence>
<dbReference type="Proteomes" id="UP000624703">
    <property type="component" value="Unassembled WGS sequence"/>
</dbReference>
<dbReference type="Pfam" id="PF07586">
    <property type="entry name" value="HXXSHH"/>
    <property type="match status" value="1"/>
</dbReference>
<dbReference type="PROSITE" id="PS51318">
    <property type="entry name" value="TAT"/>
    <property type="match status" value="1"/>
</dbReference>
<feature type="signal peptide" evidence="1">
    <location>
        <begin position="1"/>
        <end position="32"/>
    </location>
</feature>
<organism evidence="2 3">
    <name type="scientific">Persicirhabdus sediminis</name>
    <dbReference type="NCBI Taxonomy" id="454144"/>
    <lineage>
        <taxon>Bacteria</taxon>
        <taxon>Pseudomonadati</taxon>
        <taxon>Verrucomicrobiota</taxon>
        <taxon>Verrucomicrobiia</taxon>
        <taxon>Verrucomicrobiales</taxon>
        <taxon>Verrucomicrobiaceae</taxon>
        <taxon>Persicirhabdus</taxon>
    </lineage>
</organism>
<dbReference type="InterPro" id="IPR006311">
    <property type="entry name" value="TAT_signal"/>
</dbReference>
<dbReference type="RefSeq" id="WP_200310400.1">
    <property type="nucleotide sequence ID" value="NZ_JAENIM010000021.1"/>
</dbReference>
<dbReference type="EMBL" id="JAENIM010000021">
    <property type="protein sequence ID" value="MBK1790367.1"/>
    <property type="molecule type" value="Genomic_DNA"/>
</dbReference>
<reference evidence="2" key="1">
    <citation type="submission" date="2021-01" db="EMBL/GenBank/DDBJ databases">
        <title>Modified the classification status of verrucomicrobia.</title>
        <authorList>
            <person name="Feng X."/>
        </authorList>
    </citation>
    <scope>NUCLEOTIDE SEQUENCE</scope>
    <source>
        <strain evidence="2">_KCTC 22039</strain>
    </source>
</reference>
<dbReference type="AlphaFoldDB" id="A0A8J7MBG5"/>
<dbReference type="InterPro" id="IPR011447">
    <property type="entry name" value="DUF1552"/>
</dbReference>
<protein>
    <submittedName>
        <fullName evidence="2">DUF1552 domain-containing protein</fullName>
    </submittedName>
</protein>
<name>A0A8J7MBG5_9BACT</name>